<dbReference type="Pfam" id="PF00858">
    <property type="entry name" value="ASC"/>
    <property type="match status" value="1"/>
</dbReference>
<keyword evidence="11 13" id="KW-0739">Sodium transport</keyword>
<keyword evidence="3 13" id="KW-0813">Transport</keyword>
<evidence type="ECO:0000256" key="1">
    <source>
        <dbReference type="ARBA" id="ARBA00004141"/>
    </source>
</evidence>
<dbReference type="Proteomes" id="UP000887565">
    <property type="component" value="Unplaced"/>
</dbReference>
<keyword evidence="4 13" id="KW-0894">Sodium channel</keyword>
<reference evidence="16" key="1">
    <citation type="submission" date="2022-11" db="UniProtKB">
        <authorList>
            <consortium name="WormBaseParasite"/>
        </authorList>
    </citation>
    <scope>IDENTIFICATION</scope>
</reference>
<keyword evidence="7" id="KW-0915">Sodium</keyword>
<dbReference type="GO" id="GO:0015280">
    <property type="term" value="F:ligand-gated sodium channel activity"/>
    <property type="evidence" value="ECO:0007669"/>
    <property type="project" value="TreeGrafter"/>
</dbReference>
<dbReference type="AlphaFoldDB" id="A0A915I4F0"/>
<evidence type="ECO:0000256" key="9">
    <source>
        <dbReference type="ARBA" id="ARBA00023136"/>
    </source>
</evidence>
<feature type="compositionally biased region" description="Polar residues" evidence="14">
    <location>
        <begin position="258"/>
        <end position="271"/>
    </location>
</feature>
<keyword evidence="12 13" id="KW-0407">Ion channel</keyword>
<evidence type="ECO:0000256" key="14">
    <source>
        <dbReference type="SAM" id="MobiDB-lite"/>
    </source>
</evidence>
<evidence type="ECO:0000256" key="11">
    <source>
        <dbReference type="ARBA" id="ARBA00023201"/>
    </source>
</evidence>
<dbReference type="GO" id="GO:0005886">
    <property type="term" value="C:plasma membrane"/>
    <property type="evidence" value="ECO:0007669"/>
    <property type="project" value="TreeGrafter"/>
</dbReference>
<evidence type="ECO:0000256" key="6">
    <source>
        <dbReference type="ARBA" id="ARBA00022989"/>
    </source>
</evidence>
<keyword evidence="6" id="KW-1133">Transmembrane helix</keyword>
<keyword evidence="10" id="KW-0325">Glycoprotein</keyword>
<evidence type="ECO:0000256" key="4">
    <source>
        <dbReference type="ARBA" id="ARBA00022461"/>
    </source>
</evidence>
<evidence type="ECO:0000256" key="13">
    <source>
        <dbReference type="RuleBase" id="RU000679"/>
    </source>
</evidence>
<organism evidence="15 16">
    <name type="scientific">Romanomermis culicivorax</name>
    <name type="common">Nematode worm</name>
    <dbReference type="NCBI Taxonomy" id="13658"/>
    <lineage>
        <taxon>Eukaryota</taxon>
        <taxon>Metazoa</taxon>
        <taxon>Ecdysozoa</taxon>
        <taxon>Nematoda</taxon>
        <taxon>Enoplea</taxon>
        <taxon>Dorylaimia</taxon>
        <taxon>Mermithida</taxon>
        <taxon>Mermithoidea</taxon>
        <taxon>Mermithidae</taxon>
        <taxon>Romanomermis</taxon>
    </lineage>
</organism>
<evidence type="ECO:0000313" key="16">
    <source>
        <dbReference type="WBParaSite" id="nRc.2.0.1.t08715-RA"/>
    </source>
</evidence>
<sequence length="277" mass="31091">MDIKQNQRCGHITPDIGEGMSVSTTDKNSLFDTNVLQKRFNIHPGYEYIAKIKTIRTVRSTENLGRCRSEGYHSTNSSLPVMEYTKTYCQAVLWLRSLFKKCECVPPVPSWFTNYLNRETVGSNIDYQNLCSKTLSSMSCLLESVVSEATATFISKDSTCLDACIQVNPVSSVMTKRKLTTAYVKNFNVSLSDILGDTDYTTLKNWMDRNAIVLHVDFETNKIDIMTEDQVFTFIDLLRYVASACGFLPLPMVANPDGTNDVLSSDPTTILGSREES</sequence>
<keyword evidence="15" id="KW-1185">Reference proteome</keyword>
<protein>
    <submittedName>
        <fullName evidence="16">Uncharacterized protein</fullName>
    </submittedName>
</protein>
<comment type="similarity">
    <text evidence="2 13">Belongs to the amiloride-sensitive sodium channel (TC 1.A.6) family.</text>
</comment>
<name>A0A915I4F0_ROMCU</name>
<dbReference type="InterPro" id="IPR001873">
    <property type="entry name" value="ENaC"/>
</dbReference>
<evidence type="ECO:0000313" key="15">
    <source>
        <dbReference type="Proteomes" id="UP000887565"/>
    </source>
</evidence>
<keyword evidence="5 13" id="KW-0812">Transmembrane</keyword>
<evidence type="ECO:0000256" key="5">
    <source>
        <dbReference type="ARBA" id="ARBA00022692"/>
    </source>
</evidence>
<feature type="region of interest" description="Disordered" evidence="14">
    <location>
        <begin position="258"/>
        <end position="277"/>
    </location>
</feature>
<dbReference type="WBParaSite" id="nRc.2.0.1.t08715-RA">
    <property type="protein sequence ID" value="nRc.2.0.1.t08715-RA"/>
    <property type="gene ID" value="nRc.2.0.1.g08715"/>
</dbReference>
<evidence type="ECO:0000256" key="12">
    <source>
        <dbReference type="ARBA" id="ARBA00023303"/>
    </source>
</evidence>
<evidence type="ECO:0000256" key="8">
    <source>
        <dbReference type="ARBA" id="ARBA00023065"/>
    </source>
</evidence>
<keyword evidence="8 13" id="KW-0406">Ion transport</keyword>
<proteinExistence type="inferred from homology"/>
<evidence type="ECO:0000256" key="10">
    <source>
        <dbReference type="ARBA" id="ARBA00023180"/>
    </source>
</evidence>
<evidence type="ECO:0000256" key="2">
    <source>
        <dbReference type="ARBA" id="ARBA00007193"/>
    </source>
</evidence>
<evidence type="ECO:0000256" key="3">
    <source>
        <dbReference type="ARBA" id="ARBA00022448"/>
    </source>
</evidence>
<accession>A0A915I4F0</accession>
<comment type="subcellular location">
    <subcellularLocation>
        <location evidence="1">Membrane</location>
        <topology evidence="1">Multi-pass membrane protein</topology>
    </subcellularLocation>
</comment>
<keyword evidence="9" id="KW-0472">Membrane</keyword>
<evidence type="ECO:0000256" key="7">
    <source>
        <dbReference type="ARBA" id="ARBA00023053"/>
    </source>
</evidence>
<dbReference type="PANTHER" id="PTHR11690">
    <property type="entry name" value="AMILORIDE-SENSITIVE SODIUM CHANNEL-RELATED"/>
    <property type="match status" value="1"/>
</dbReference>